<dbReference type="Gene3D" id="3.40.50.150">
    <property type="entry name" value="Vaccinia Virus protein VP39"/>
    <property type="match status" value="1"/>
</dbReference>
<protein>
    <submittedName>
        <fullName evidence="1">Uncharacterized protein</fullName>
    </submittedName>
</protein>
<evidence type="ECO:0000313" key="1">
    <source>
        <dbReference type="EMBL" id="CAE0551153.1"/>
    </source>
</evidence>
<dbReference type="InterPro" id="IPR019410">
    <property type="entry name" value="Methyltransf_16"/>
</dbReference>
<proteinExistence type="predicted"/>
<reference evidence="1" key="1">
    <citation type="submission" date="2021-01" db="EMBL/GenBank/DDBJ databases">
        <authorList>
            <person name="Corre E."/>
            <person name="Pelletier E."/>
            <person name="Niang G."/>
            <person name="Scheremetjew M."/>
            <person name="Finn R."/>
            <person name="Kale V."/>
            <person name="Holt S."/>
            <person name="Cochrane G."/>
            <person name="Meng A."/>
            <person name="Brown T."/>
            <person name="Cohen L."/>
        </authorList>
    </citation>
    <scope>NUCLEOTIDE SEQUENCE</scope>
    <source>
        <strain evidence="1">379</strain>
    </source>
</reference>
<dbReference type="AlphaFoldDB" id="A0A7S3WES5"/>
<dbReference type="Pfam" id="PF10294">
    <property type="entry name" value="Methyltransf_16"/>
    <property type="match status" value="1"/>
</dbReference>
<dbReference type="PANTHER" id="PTHR14614:SF109">
    <property type="entry name" value="RIBOSOMAL LYSINE N-METHYLTRANSFERASE 5"/>
    <property type="match status" value="1"/>
</dbReference>
<dbReference type="SUPFAM" id="SSF53335">
    <property type="entry name" value="S-adenosyl-L-methionine-dependent methyltransferases"/>
    <property type="match status" value="1"/>
</dbReference>
<dbReference type="PANTHER" id="PTHR14614">
    <property type="entry name" value="HEPATOCELLULAR CARCINOMA-ASSOCIATED ANTIGEN"/>
    <property type="match status" value="1"/>
</dbReference>
<organism evidence="1">
    <name type="scientific">Emiliania huxleyi</name>
    <name type="common">Coccolithophore</name>
    <name type="synonym">Pontosphaera huxleyi</name>
    <dbReference type="NCBI Taxonomy" id="2903"/>
    <lineage>
        <taxon>Eukaryota</taxon>
        <taxon>Haptista</taxon>
        <taxon>Haptophyta</taxon>
        <taxon>Prymnesiophyceae</taxon>
        <taxon>Isochrysidales</taxon>
        <taxon>Noelaerhabdaceae</taxon>
        <taxon>Emiliania</taxon>
    </lineage>
</organism>
<gene>
    <name evidence="1" type="ORF">EHUX00137_LOCUS18578</name>
</gene>
<accession>A0A7S3WES5</accession>
<name>A0A7S3WES5_EMIHU</name>
<dbReference type="EMBL" id="HBIR01024221">
    <property type="protein sequence ID" value="CAE0551153.1"/>
    <property type="molecule type" value="Transcribed_RNA"/>
</dbReference>
<sequence>MLRRAAPAAGSWLRRLRHRLSDELELFTFSMFAAASTSLATSGAVLHITQWSGHDVGSGGRLWGGSRRLVRYLEVHGDGRRPLDGLRLLELGAGTGGVGLAAGLLGAHATLTDQASFLYPGEELPTNVSQPSRTLLDLARENVARNEGAFGAAPPVVARLLWGDEEDERSLPHPEYDVICGGDILGFTAAHGDLLRTLRRVSLDSTVVLLECTDRGASETEFPPDLACFLSAVAAEGLWAPAVVRDHGRHLTLRMAKARLARAASDTAGKACTFGTREGDCEHTHTHTHGGGGW</sequence>
<dbReference type="InterPro" id="IPR029063">
    <property type="entry name" value="SAM-dependent_MTases_sf"/>
</dbReference>